<comment type="caution">
    <text evidence="1">The sequence shown here is derived from an EMBL/GenBank/DDBJ whole genome shotgun (WGS) entry which is preliminary data.</text>
</comment>
<dbReference type="Proteomes" id="UP001556367">
    <property type="component" value="Unassembled WGS sequence"/>
</dbReference>
<name>A0ABR3JX11_9AGAR</name>
<organism evidence="1 2">
    <name type="scientific">Hohenbuehelia grisea</name>
    <dbReference type="NCBI Taxonomy" id="104357"/>
    <lineage>
        <taxon>Eukaryota</taxon>
        <taxon>Fungi</taxon>
        <taxon>Dikarya</taxon>
        <taxon>Basidiomycota</taxon>
        <taxon>Agaricomycotina</taxon>
        <taxon>Agaricomycetes</taxon>
        <taxon>Agaricomycetidae</taxon>
        <taxon>Agaricales</taxon>
        <taxon>Pleurotineae</taxon>
        <taxon>Pleurotaceae</taxon>
        <taxon>Hohenbuehelia</taxon>
    </lineage>
</organism>
<accession>A0ABR3JX11</accession>
<gene>
    <name evidence="1" type="ORF">HGRIS_011741</name>
</gene>
<dbReference type="EMBL" id="JASNQZ010000002">
    <property type="protein sequence ID" value="KAL0960097.1"/>
    <property type="molecule type" value="Genomic_DNA"/>
</dbReference>
<keyword evidence="2" id="KW-1185">Reference proteome</keyword>
<evidence type="ECO:0000313" key="2">
    <source>
        <dbReference type="Proteomes" id="UP001556367"/>
    </source>
</evidence>
<protein>
    <submittedName>
        <fullName evidence="1">Uncharacterized protein</fullName>
    </submittedName>
</protein>
<evidence type="ECO:0000313" key="1">
    <source>
        <dbReference type="EMBL" id="KAL0960097.1"/>
    </source>
</evidence>
<sequence>MRGFFTAQLLIRRPEPSQNHMKFSLSIIAALFATTTVYASPIDARAALDVFVPPVTAPVAGAVWPIGSQQNVTWDISNAPTQITNRFGRIVLRKGDLTTSIILAAGFDILNAVQEVTVPDVTPDVDYSLTLFGDSGNFSPTFSIVA</sequence>
<proteinExistence type="predicted"/>
<reference evidence="2" key="1">
    <citation type="submission" date="2024-06" db="EMBL/GenBank/DDBJ databases">
        <title>Multi-omics analyses provide insights into the biosynthesis of the anticancer antibiotic pleurotin in Hohenbuehelia grisea.</title>
        <authorList>
            <person name="Weaver J.A."/>
            <person name="Alberti F."/>
        </authorList>
    </citation>
    <scope>NUCLEOTIDE SEQUENCE [LARGE SCALE GENOMIC DNA]</scope>
    <source>
        <strain evidence="2">T-177</strain>
    </source>
</reference>